<feature type="transmembrane region" description="Helical" evidence="1">
    <location>
        <begin position="20"/>
        <end position="44"/>
    </location>
</feature>
<dbReference type="InterPro" id="IPR000160">
    <property type="entry name" value="GGDEF_dom"/>
</dbReference>
<proteinExistence type="predicted"/>
<evidence type="ECO:0000313" key="5">
    <source>
        <dbReference type="Proteomes" id="UP001260715"/>
    </source>
</evidence>
<dbReference type="PANTHER" id="PTHR46663">
    <property type="entry name" value="DIGUANYLATE CYCLASE DGCT-RELATED"/>
    <property type="match status" value="1"/>
</dbReference>
<feature type="domain" description="HAMP" evidence="2">
    <location>
        <begin position="182"/>
        <end position="235"/>
    </location>
</feature>
<keyword evidence="1" id="KW-1133">Transmembrane helix</keyword>
<dbReference type="Gene3D" id="3.30.70.270">
    <property type="match status" value="1"/>
</dbReference>
<gene>
    <name evidence="4" type="ORF">J2W50_003350</name>
</gene>
<dbReference type="SMART" id="SM00267">
    <property type="entry name" value="GGDEF"/>
    <property type="match status" value="1"/>
</dbReference>
<evidence type="ECO:0000256" key="1">
    <source>
        <dbReference type="SAM" id="Phobius"/>
    </source>
</evidence>
<feature type="domain" description="GGDEF" evidence="3">
    <location>
        <begin position="278"/>
        <end position="414"/>
    </location>
</feature>
<sequence length="421" mass="46119">MNTESIPMARPALDSVLSKAHLIVALVTALMVGLAITVAGLFALRFYSEQNLRLIARSMSYTVEAAVVFGDAAAAGEAIALIGRNEDIDEVVLTGRNDQLLAHWTRHAGGTVPLLEQMLAGWILPPALDYPIIREQARIGRIHLAPRGSGPLRFITTGLLCVLLSLVISTVIALRLARRMQHRISGPLHELARIAHGVRRERSFALRAGPAAIAEIHDLNEDFNALLDELEAWQTHVQQEHASLSYQASHDSLTGLCNRAFLEEQLERAVQLARLTGNLAAVYFIDSDRFKQINDTYGHAAGDHVLVTIATRIKSQLREDDLVARLGGDEFAVLLRQLRQRDDALQIAAKILAEMRLPIVLPGGEVIATSLSIGIAIFPEHGSTAQTVLAVADEAMYRAKNTQRGSYQLALQDQMNKENQS</sequence>
<dbReference type="PROSITE" id="PS50885">
    <property type="entry name" value="HAMP"/>
    <property type="match status" value="1"/>
</dbReference>
<dbReference type="PROSITE" id="PS50887">
    <property type="entry name" value="GGDEF"/>
    <property type="match status" value="1"/>
</dbReference>
<dbReference type="CDD" id="cd01949">
    <property type="entry name" value="GGDEF"/>
    <property type="match status" value="1"/>
</dbReference>
<dbReference type="SUPFAM" id="SSF55073">
    <property type="entry name" value="Nucleotide cyclase"/>
    <property type="match status" value="1"/>
</dbReference>
<reference evidence="4 5" key="1">
    <citation type="submission" date="2023-07" db="EMBL/GenBank/DDBJ databases">
        <title>Sorghum-associated microbial communities from plants grown in Nebraska, USA.</title>
        <authorList>
            <person name="Schachtman D."/>
        </authorList>
    </citation>
    <scope>NUCLEOTIDE SEQUENCE [LARGE SCALE GENOMIC DNA]</scope>
    <source>
        <strain evidence="4 5">596</strain>
    </source>
</reference>
<dbReference type="InterPro" id="IPR029787">
    <property type="entry name" value="Nucleotide_cyclase"/>
</dbReference>
<dbReference type="InterPro" id="IPR033417">
    <property type="entry name" value="CHASE8"/>
</dbReference>
<dbReference type="NCBIfam" id="TIGR00254">
    <property type="entry name" value="GGDEF"/>
    <property type="match status" value="1"/>
</dbReference>
<dbReference type="InterPro" id="IPR052163">
    <property type="entry name" value="DGC-Regulatory_Protein"/>
</dbReference>
<organism evidence="4 5">
    <name type="scientific">Herbaspirillum frisingense</name>
    <dbReference type="NCBI Taxonomy" id="92645"/>
    <lineage>
        <taxon>Bacteria</taxon>
        <taxon>Pseudomonadati</taxon>
        <taxon>Pseudomonadota</taxon>
        <taxon>Betaproteobacteria</taxon>
        <taxon>Burkholderiales</taxon>
        <taxon>Oxalobacteraceae</taxon>
        <taxon>Herbaspirillum</taxon>
    </lineage>
</organism>
<dbReference type="RefSeq" id="WP_166758386.1">
    <property type="nucleotide sequence ID" value="NZ_JAVDSJ010000004.1"/>
</dbReference>
<dbReference type="PANTHER" id="PTHR46663:SF2">
    <property type="entry name" value="GGDEF DOMAIN-CONTAINING PROTEIN"/>
    <property type="match status" value="1"/>
</dbReference>
<protein>
    <submittedName>
        <fullName evidence="4">Diguanylate cyclase (GGDEF)-like protein</fullName>
    </submittedName>
</protein>
<dbReference type="EMBL" id="JAVDSJ010000004">
    <property type="protein sequence ID" value="MDR6585134.1"/>
    <property type="molecule type" value="Genomic_DNA"/>
</dbReference>
<dbReference type="Pfam" id="PF00990">
    <property type="entry name" value="GGDEF"/>
    <property type="match status" value="1"/>
</dbReference>
<feature type="transmembrane region" description="Helical" evidence="1">
    <location>
        <begin position="154"/>
        <end position="174"/>
    </location>
</feature>
<keyword evidence="1" id="KW-0812">Transmembrane</keyword>
<dbReference type="InterPro" id="IPR003660">
    <property type="entry name" value="HAMP_dom"/>
</dbReference>
<evidence type="ECO:0000313" key="4">
    <source>
        <dbReference type="EMBL" id="MDR6585134.1"/>
    </source>
</evidence>
<name>A0ABU1PH37_9BURK</name>
<dbReference type="Pfam" id="PF17152">
    <property type="entry name" value="CHASE8"/>
    <property type="match status" value="1"/>
</dbReference>
<evidence type="ECO:0000259" key="2">
    <source>
        <dbReference type="PROSITE" id="PS50885"/>
    </source>
</evidence>
<keyword evidence="1" id="KW-0472">Membrane</keyword>
<dbReference type="Proteomes" id="UP001260715">
    <property type="component" value="Unassembled WGS sequence"/>
</dbReference>
<dbReference type="InterPro" id="IPR043128">
    <property type="entry name" value="Rev_trsase/Diguanyl_cyclase"/>
</dbReference>
<comment type="caution">
    <text evidence="4">The sequence shown here is derived from an EMBL/GenBank/DDBJ whole genome shotgun (WGS) entry which is preliminary data.</text>
</comment>
<keyword evidence="5" id="KW-1185">Reference proteome</keyword>
<accession>A0ABU1PH37</accession>
<evidence type="ECO:0000259" key="3">
    <source>
        <dbReference type="PROSITE" id="PS50887"/>
    </source>
</evidence>